<reference evidence="1 2" key="1">
    <citation type="submission" date="2024-01" db="EMBL/GenBank/DDBJ databases">
        <authorList>
            <person name="Waweru B."/>
        </authorList>
    </citation>
    <scope>NUCLEOTIDE SEQUENCE [LARGE SCALE GENOMIC DNA]</scope>
</reference>
<dbReference type="AlphaFoldDB" id="A0AAV1RTW8"/>
<name>A0AAV1RTW8_9ROSI</name>
<sequence length="67" mass="7346">MFSLVCFKNKIDLVPRQGVISNRDIGSDAVNGSDTPLKERFKAGVYLARTCDALVLLLTSRIGSNFI</sequence>
<dbReference type="Proteomes" id="UP001314170">
    <property type="component" value="Unassembled WGS sequence"/>
</dbReference>
<protein>
    <submittedName>
        <fullName evidence="1">Uncharacterized protein</fullName>
    </submittedName>
</protein>
<comment type="caution">
    <text evidence="1">The sequence shown here is derived from an EMBL/GenBank/DDBJ whole genome shotgun (WGS) entry which is preliminary data.</text>
</comment>
<keyword evidence="2" id="KW-1185">Reference proteome</keyword>
<organism evidence="1 2">
    <name type="scientific">Dovyalis caffra</name>
    <dbReference type="NCBI Taxonomy" id="77055"/>
    <lineage>
        <taxon>Eukaryota</taxon>
        <taxon>Viridiplantae</taxon>
        <taxon>Streptophyta</taxon>
        <taxon>Embryophyta</taxon>
        <taxon>Tracheophyta</taxon>
        <taxon>Spermatophyta</taxon>
        <taxon>Magnoliopsida</taxon>
        <taxon>eudicotyledons</taxon>
        <taxon>Gunneridae</taxon>
        <taxon>Pentapetalae</taxon>
        <taxon>rosids</taxon>
        <taxon>fabids</taxon>
        <taxon>Malpighiales</taxon>
        <taxon>Salicaceae</taxon>
        <taxon>Flacourtieae</taxon>
        <taxon>Dovyalis</taxon>
    </lineage>
</organism>
<evidence type="ECO:0000313" key="2">
    <source>
        <dbReference type="Proteomes" id="UP001314170"/>
    </source>
</evidence>
<accession>A0AAV1RTW8</accession>
<proteinExistence type="predicted"/>
<evidence type="ECO:0000313" key="1">
    <source>
        <dbReference type="EMBL" id="CAK7339806.1"/>
    </source>
</evidence>
<dbReference type="EMBL" id="CAWUPB010001158">
    <property type="protein sequence ID" value="CAK7339806.1"/>
    <property type="molecule type" value="Genomic_DNA"/>
</dbReference>
<gene>
    <name evidence="1" type="ORF">DCAF_LOCUS14882</name>
</gene>